<proteinExistence type="predicted"/>
<dbReference type="AlphaFoldDB" id="A0A1I5AXD8"/>
<protein>
    <recommendedName>
        <fullName evidence="2">DUF4132 domain-containing protein</fullName>
    </recommendedName>
</protein>
<dbReference type="Proteomes" id="UP000183413">
    <property type="component" value="Unassembled WGS sequence"/>
</dbReference>
<name>A0A1I5AXD8_9ACTN</name>
<organism evidence="3 4">
    <name type="scientific">Actinomadura madurae</name>
    <dbReference type="NCBI Taxonomy" id="1993"/>
    <lineage>
        <taxon>Bacteria</taxon>
        <taxon>Bacillati</taxon>
        <taxon>Actinomycetota</taxon>
        <taxon>Actinomycetes</taxon>
        <taxon>Streptosporangiales</taxon>
        <taxon>Thermomonosporaceae</taxon>
        <taxon>Actinomadura</taxon>
    </lineage>
</organism>
<evidence type="ECO:0000259" key="2">
    <source>
        <dbReference type="Pfam" id="PF13569"/>
    </source>
</evidence>
<dbReference type="InParanoid" id="A0A1I5AXD8"/>
<dbReference type="InterPro" id="IPR025406">
    <property type="entry name" value="DUF4132"/>
</dbReference>
<feature type="domain" description="DUF4132" evidence="2">
    <location>
        <begin position="457"/>
        <end position="634"/>
    </location>
</feature>
<evidence type="ECO:0000256" key="1">
    <source>
        <dbReference type="SAM" id="MobiDB-lite"/>
    </source>
</evidence>
<evidence type="ECO:0000313" key="3">
    <source>
        <dbReference type="EMBL" id="SFN67115.1"/>
    </source>
</evidence>
<reference evidence="3 4" key="1">
    <citation type="submission" date="2016-10" db="EMBL/GenBank/DDBJ databases">
        <authorList>
            <person name="de Groot N.N."/>
        </authorList>
    </citation>
    <scope>NUCLEOTIDE SEQUENCE [LARGE SCALE GENOMIC DNA]</scope>
    <source>
        <strain evidence="3 4">DSM 43067</strain>
    </source>
</reference>
<feature type="region of interest" description="Disordered" evidence="1">
    <location>
        <begin position="1"/>
        <end position="40"/>
    </location>
</feature>
<evidence type="ECO:0000313" key="4">
    <source>
        <dbReference type="Proteomes" id="UP000183413"/>
    </source>
</evidence>
<dbReference type="eggNOG" id="COG3831">
    <property type="taxonomic scope" value="Bacteria"/>
</dbReference>
<sequence>MDVPKPLLDPPWKRRPAAAGPPGDEPILVPGLTPPDGRAVRWEPGERERWAKTRPYGSWQDDEWEEAAEKFRDGRMGYEPTRAGFLAQAPEHLARPLLAGWKPRVTWDFDHSLQPIVARYETDAWDVAFRLAKQNPFGTGPILLPFLSADVARLFADWLYRLKSAQEIARTWFGRHGLAAVPYLVPDALGKRVGPRRNAVKALRFIDGDVAGAARVHGDEAAAAVAALLAAAPPDAAPAEPPYTPPPLPKWLDLDALPGPALRGGGELAPDAVRNLLLAMTVPGSRGIDVNPVLDGAVEVCGREALAEFSRALFAAWLEAGLPGRSGFVLSMLGRFGDEETVRLLAPHIRRWPGESGGYGRAVHGLGVLAEIGGDVALTHISGIARKSKYKGLKAEAERRLEAVAKRERLTPDQLADRLVPRFGLDSAGTLTLDYGPRRFMVGFDEQLRPTIADEDGRPRKSLPKPGAKDDPDLAPAAHKRFAELKKDVRAVASGEVARLESSMVMGRAWTRVEFAEFLVGHPLMWHLARRLVWLSGDRAFRIAEDRTFADLDDDAVELPEAAAVQIAHPLRLGDSLGAWSELFADYEILQPFPQLGRPVRTLADGEAADGRLERFEGLTVPTGKILGLTRMGWRRGAPQDGGVEHWISWTLDPKVTVVVELSPGVAAGSVDLFPEQKIARVRAGRAAGEYHPSRTAENGLADLDAVLVSELLADLENLTAS</sequence>
<gene>
    <name evidence="3" type="ORF">SAMN04489713_102746</name>
</gene>
<dbReference type="RefSeq" id="WP_075020553.1">
    <property type="nucleotide sequence ID" value="NZ_FOVH01000002.1"/>
</dbReference>
<feature type="region of interest" description="Disordered" evidence="1">
    <location>
        <begin position="451"/>
        <end position="474"/>
    </location>
</feature>
<dbReference type="STRING" id="1993.SAMN04489713_102746"/>
<accession>A0A1I5AXD8</accession>
<dbReference type="Pfam" id="PF13569">
    <property type="entry name" value="DUF4132"/>
    <property type="match status" value="1"/>
</dbReference>
<keyword evidence="4" id="KW-1185">Reference proteome</keyword>
<dbReference type="EMBL" id="FOVH01000002">
    <property type="protein sequence ID" value="SFN67115.1"/>
    <property type="molecule type" value="Genomic_DNA"/>
</dbReference>